<keyword evidence="2" id="KW-1185">Reference proteome</keyword>
<keyword evidence="1" id="KW-0808">Transferase</keyword>
<protein>
    <submittedName>
        <fullName evidence="1">CCA tRNA nucleotidyltransferase</fullName>
        <ecNumber evidence="1">2.7.7.72</ecNumber>
    </submittedName>
</protein>
<proteinExistence type="predicted"/>
<name>A0ACD5DC28_9LACO</name>
<evidence type="ECO:0000313" key="2">
    <source>
        <dbReference type="Proteomes" id="UP001149860"/>
    </source>
</evidence>
<organism evidence="1 2">
    <name type="scientific">Lentilactobacillus terminaliae</name>
    <dbReference type="NCBI Taxonomy" id="3003483"/>
    <lineage>
        <taxon>Bacteria</taxon>
        <taxon>Bacillati</taxon>
        <taxon>Bacillota</taxon>
        <taxon>Bacilli</taxon>
        <taxon>Lactobacillales</taxon>
        <taxon>Lactobacillaceae</taxon>
        <taxon>Lentilactobacillus</taxon>
    </lineage>
</organism>
<accession>A0ACD5DC28</accession>
<keyword evidence="1" id="KW-0548">Nucleotidyltransferase</keyword>
<sequence length="408" mass="46021">MAIIVKINKFPIEFEEALPILRKIEAAGFEAYFVGGSVRDTILGREIHDVDIATSAYPEEVKQIFDRTVDTGIQHGTVMVLDHGNGYEVTTFRTESTYQDYRRPDEVTFVRSLEEDLKRRDFTINALALSENGEITDLFSGLDDMKNHLIRAVGVPDERFNEDALRMMRAIRFSSQLDFDIEPETEGAIDRHAHLLEKIAIERIHEEFVKMMMGVRPNLGLNKMIEMGLAKHVPDFKDQETALKQLSQLPLTGLDEIQIWALFAFGFKYDQARINKFMRNWKSSNQLTEEVSKTALLLNEVAEGQAGNLELYKAGETAVVAADHLAQILSLPIEPDKLASKYKQLQIKTKRDLAISAKDLITNKVLTPGPQLGQVLNNLEQSVVENKLNNNYVELLTAAKSIKGEGSN</sequence>
<dbReference type="EC" id="2.7.7.72" evidence="1"/>
<dbReference type="EMBL" id="CP168151">
    <property type="protein sequence ID" value="XFD38892.1"/>
    <property type="molecule type" value="Genomic_DNA"/>
</dbReference>
<reference evidence="1" key="1">
    <citation type="submission" date="2024-08" db="EMBL/GenBank/DDBJ databases">
        <title>Lentilactobacillus sp. nov., isolated from tree bark.</title>
        <authorList>
            <person name="Phuengjayaem S."/>
            <person name="Tanasupawat S."/>
        </authorList>
    </citation>
    <scope>NUCLEOTIDE SEQUENCE</scope>
    <source>
        <strain evidence="1">SPB1-3</strain>
    </source>
</reference>
<gene>
    <name evidence="1" type="ORF">O0236_005505</name>
</gene>
<evidence type="ECO:0000313" key="1">
    <source>
        <dbReference type="EMBL" id="XFD38892.1"/>
    </source>
</evidence>
<dbReference type="Proteomes" id="UP001149860">
    <property type="component" value="Chromosome"/>
</dbReference>